<dbReference type="KEGG" id="tpp:TPASS_0686"/>
<organism evidence="7 8">
    <name type="scientific">Treponema pallidum subsp. pallidum (strain SS14)</name>
    <dbReference type="NCBI Taxonomy" id="455434"/>
    <lineage>
        <taxon>Bacteria</taxon>
        <taxon>Pseudomonadati</taxon>
        <taxon>Spirochaetota</taxon>
        <taxon>Spirochaetia</taxon>
        <taxon>Spirochaetales</taxon>
        <taxon>Treponemataceae</taxon>
        <taxon>Treponema</taxon>
    </lineage>
</organism>
<sequence length="531" mass="57875">MRDRTQCVAVPTQAFNEILDQDGQLTAYAQRLEQLRERGSHRVALLRGELARIRQDQVLGMPEKRVQVAAHRLKISEAQAVARQCKTEETQLVRKAVARVRGLFRDFDCSVRDAMREQRLLLKQVATVQHTSASSDQREHCLAQLRQCKEARHHAYRSLVEKSAALRNGKMTFIERVVRALREYSFNFDATQFFLANGLYIAIAVFFIACIVVAPFSGNGNLLTIPNILTILEQSSVRMFYAVGVAGIILLAGTDLSIGRMVAMGSVVTGIILHPGQNIVTFFGLGPWDFTPVPMAVRVVMSLAVSVALCVSFSLFAGFFSARLKIHPFISTLATQLIIYGVLFFGTSGTPVGSIDPYIKDLFGGRWILGTMQGTLVTFPKLIIPATIAVAIAWFIWNKTILGKNMYAVGGNAEAANVSGISVFGVTMSVFAMAAVFYGFGAFFETFKANASAGTGQGYELDAIASCVVGGISFNGGIGKLEGAVVGVIIFTGLTYCLTFLGIDTNLQFVFKGLIIIAAVALDSVKYLKRR</sequence>
<dbReference type="GeneID" id="93876455"/>
<feature type="transmembrane region" description="Helical" evidence="6">
    <location>
        <begin position="329"/>
        <end position="347"/>
    </location>
</feature>
<feature type="transmembrane region" description="Helical" evidence="6">
    <location>
        <begin position="485"/>
        <end position="503"/>
    </location>
</feature>
<dbReference type="Pfam" id="PF02653">
    <property type="entry name" value="BPD_transp_2"/>
    <property type="match status" value="1"/>
</dbReference>
<feature type="transmembrane region" description="Helical" evidence="6">
    <location>
        <begin position="295"/>
        <end position="317"/>
    </location>
</feature>
<feature type="transmembrane region" description="Helical" evidence="6">
    <location>
        <begin position="236"/>
        <end position="254"/>
    </location>
</feature>
<name>A0A0H3BJQ5_TREPS</name>
<feature type="transmembrane region" description="Helical" evidence="6">
    <location>
        <begin position="261"/>
        <end position="283"/>
    </location>
</feature>
<accession>A0A0H3BJQ5</accession>
<evidence type="ECO:0000256" key="3">
    <source>
        <dbReference type="ARBA" id="ARBA00022692"/>
    </source>
</evidence>
<feature type="transmembrane region" description="Helical" evidence="6">
    <location>
        <begin position="418"/>
        <end position="441"/>
    </location>
</feature>
<keyword evidence="4 6" id="KW-1133">Transmembrane helix</keyword>
<dbReference type="EMBL" id="CP000805">
    <property type="protein sequence ID" value="ACD71104.1"/>
    <property type="molecule type" value="Genomic_DNA"/>
</dbReference>
<dbReference type="GO" id="GO:0022857">
    <property type="term" value="F:transmembrane transporter activity"/>
    <property type="evidence" value="ECO:0007669"/>
    <property type="project" value="InterPro"/>
</dbReference>
<keyword evidence="2" id="KW-1003">Cell membrane</keyword>
<comment type="subcellular location">
    <subcellularLocation>
        <location evidence="1">Cell membrane</location>
        <topology evidence="1">Multi-pass membrane protein</topology>
    </subcellularLocation>
</comment>
<dbReference type="AlphaFoldDB" id="A0A0H3BJQ5"/>
<evidence type="ECO:0000256" key="5">
    <source>
        <dbReference type="ARBA" id="ARBA00023136"/>
    </source>
</evidence>
<proteinExistence type="predicted"/>
<evidence type="ECO:0000256" key="1">
    <source>
        <dbReference type="ARBA" id="ARBA00004651"/>
    </source>
</evidence>
<dbReference type="CDD" id="cd06579">
    <property type="entry name" value="TM_PBP1_transp_AraH_like"/>
    <property type="match status" value="1"/>
</dbReference>
<dbReference type="PANTHER" id="PTHR32196:SF18">
    <property type="entry name" value="GALACTOSE_METHYL GALACTOSIDE IMPORT PERMEASE PROTEIN MGLC"/>
    <property type="match status" value="1"/>
</dbReference>
<dbReference type="GO" id="GO:0005886">
    <property type="term" value="C:plasma membrane"/>
    <property type="evidence" value="ECO:0007669"/>
    <property type="project" value="UniProtKB-SubCell"/>
</dbReference>
<evidence type="ECO:0000256" key="4">
    <source>
        <dbReference type="ARBA" id="ARBA00022989"/>
    </source>
</evidence>
<gene>
    <name evidence="7" type="primary">mglC</name>
    <name evidence="7" type="ordered locus">TPASS_0686</name>
</gene>
<reference evidence="7 8" key="1">
    <citation type="journal article" date="2008" name="BMC Microbiol.">
        <title>Complete genome sequence of Treponema pallidum ssp. pallidum strain SS14 determined with oligonucleotide arrays.</title>
        <authorList>
            <person name="Matejkova P."/>
            <person name="Strouhal M."/>
            <person name="Smajs D."/>
            <person name="Norris S.J."/>
            <person name="Palzkill T."/>
            <person name="Petrosino J.F."/>
            <person name="Sodergren E."/>
            <person name="Norton J.E."/>
            <person name="Singh J."/>
            <person name="Richmond T.A."/>
            <person name="Molla M.N."/>
            <person name="Albert T.J."/>
            <person name="Weinstock G.M."/>
        </authorList>
    </citation>
    <scope>NUCLEOTIDE SEQUENCE [LARGE SCALE GENOMIC DNA]</scope>
    <source>
        <strain evidence="7 8">SS14</strain>
    </source>
</reference>
<keyword evidence="3 6" id="KW-0812">Transmembrane</keyword>
<evidence type="ECO:0000313" key="7">
    <source>
        <dbReference type="EMBL" id="ACD71104.1"/>
    </source>
</evidence>
<feature type="transmembrane region" description="Helical" evidence="6">
    <location>
        <begin position="193"/>
        <end position="216"/>
    </location>
</feature>
<dbReference type="Proteomes" id="UP000001202">
    <property type="component" value="Chromosome"/>
</dbReference>
<evidence type="ECO:0000313" key="8">
    <source>
        <dbReference type="Proteomes" id="UP000001202"/>
    </source>
</evidence>
<dbReference type="InterPro" id="IPR001851">
    <property type="entry name" value="ABC_transp_permease"/>
</dbReference>
<keyword evidence="5 6" id="KW-0472">Membrane</keyword>
<dbReference type="PATRIC" id="fig|455434.6.peg.679"/>
<evidence type="ECO:0000256" key="6">
    <source>
        <dbReference type="SAM" id="Phobius"/>
    </source>
</evidence>
<dbReference type="RefSeq" id="WP_010882131.1">
    <property type="nucleotide sequence ID" value="NC_010741.1"/>
</dbReference>
<dbReference type="PANTHER" id="PTHR32196">
    <property type="entry name" value="ABC TRANSPORTER PERMEASE PROTEIN YPHD-RELATED-RELATED"/>
    <property type="match status" value="1"/>
</dbReference>
<evidence type="ECO:0000256" key="2">
    <source>
        <dbReference type="ARBA" id="ARBA00022475"/>
    </source>
</evidence>
<protein>
    <submittedName>
        <fullName evidence="7">Methylgalactoside ABC transporter, permease protein</fullName>
    </submittedName>
</protein>
<feature type="transmembrane region" description="Helical" evidence="6">
    <location>
        <begin position="367"/>
        <end position="397"/>
    </location>
</feature>